<name>B9XEG7_PEDPL</name>
<evidence type="ECO:0008006" key="4">
    <source>
        <dbReference type="Google" id="ProtNLM"/>
    </source>
</evidence>
<dbReference type="OrthoDB" id="9829557at2"/>
<reference evidence="2 3" key="1">
    <citation type="journal article" date="2011" name="J. Bacteriol.">
        <title>Genome sequence of 'Pedosphaera parvula' Ellin514, an aerobic Verrucomicrobial isolate from pasture soil.</title>
        <authorList>
            <person name="Kant R."/>
            <person name="van Passel M.W."/>
            <person name="Sangwan P."/>
            <person name="Palva A."/>
            <person name="Lucas S."/>
            <person name="Copeland A."/>
            <person name="Lapidus A."/>
            <person name="Glavina Del Rio T."/>
            <person name="Dalin E."/>
            <person name="Tice H."/>
            <person name="Bruce D."/>
            <person name="Goodwin L."/>
            <person name="Pitluck S."/>
            <person name="Chertkov O."/>
            <person name="Larimer F.W."/>
            <person name="Land M.L."/>
            <person name="Hauser L."/>
            <person name="Brettin T.S."/>
            <person name="Detter J.C."/>
            <person name="Han S."/>
            <person name="de Vos W.M."/>
            <person name="Janssen P.H."/>
            <person name="Smidt H."/>
        </authorList>
    </citation>
    <scope>NUCLEOTIDE SEQUENCE [LARGE SCALE GENOMIC DNA]</scope>
    <source>
        <strain evidence="2 3">Ellin514</strain>
    </source>
</reference>
<dbReference type="AlphaFoldDB" id="B9XEG7"/>
<dbReference type="STRING" id="320771.Cflav_PD4721"/>
<dbReference type="NCBIfam" id="TIGR02532">
    <property type="entry name" value="IV_pilin_GFxxxE"/>
    <property type="match status" value="1"/>
</dbReference>
<feature type="transmembrane region" description="Helical" evidence="1">
    <location>
        <begin position="15"/>
        <end position="39"/>
    </location>
</feature>
<evidence type="ECO:0000313" key="2">
    <source>
        <dbReference type="EMBL" id="EEF61681.1"/>
    </source>
</evidence>
<accession>B9XEG7</accession>
<sequence>MKPKLPFASPRCEEGFTLIELLVVIAIIAILAGLLLPVLGKGKQKAQGLQCMSSHRQLTLAWRMYSEENNDKLLYASHDWLHPESSAYAWVLGDLDFNPANPSNWDPDVDIKKSPIWPYCGNSTEIWRCPADKSFVTVNGERKSRVRSMSMNLWVGGFAGYDGLLSGGNDLVYGGSNWRIYLRMSDMTDPGPSGTFLLMDMREDSIDWGNFATDMRGWPDAPGQVGLYDLPASYHHRAGGLSFADGHAEIKRWRDNRTMPSLVPNGFVPDQFSSPNNPDVIWLQERATRAK</sequence>
<protein>
    <recommendedName>
        <fullName evidence="4">Type II secretory pathway pseudopilin PulG-like protein</fullName>
    </recommendedName>
</protein>
<organism evidence="2 3">
    <name type="scientific">Pedosphaera parvula (strain Ellin514)</name>
    <dbReference type="NCBI Taxonomy" id="320771"/>
    <lineage>
        <taxon>Bacteria</taxon>
        <taxon>Pseudomonadati</taxon>
        <taxon>Verrucomicrobiota</taxon>
        <taxon>Pedosphaerae</taxon>
        <taxon>Pedosphaerales</taxon>
        <taxon>Pedosphaeraceae</taxon>
        <taxon>Pedosphaera</taxon>
    </lineage>
</organism>
<evidence type="ECO:0000256" key="1">
    <source>
        <dbReference type="SAM" id="Phobius"/>
    </source>
</evidence>
<keyword evidence="1" id="KW-0472">Membrane</keyword>
<dbReference type="RefSeq" id="WP_007414215.1">
    <property type="nucleotide sequence ID" value="NZ_ABOX02000008.1"/>
</dbReference>
<dbReference type="SUPFAM" id="SSF54523">
    <property type="entry name" value="Pili subunits"/>
    <property type="match status" value="1"/>
</dbReference>
<proteinExistence type="predicted"/>
<dbReference type="InterPro" id="IPR012902">
    <property type="entry name" value="N_methyl_site"/>
</dbReference>
<dbReference type="InterPro" id="IPR045584">
    <property type="entry name" value="Pilin-like"/>
</dbReference>
<dbReference type="PANTHER" id="PTHR30093:SF2">
    <property type="entry name" value="TYPE II SECRETION SYSTEM PROTEIN H"/>
    <property type="match status" value="1"/>
</dbReference>
<dbReference type="Proteomes" id="UP000003688">
    <property type="component" value="Unassembled WGS sequence"/>
</dbReference>
<comment type="caution">
    <text evidence="2">The sequence shown here is derived from an EMBL/GenBank/DDBJ whole genome shotgun (WGS) entry which is preliminary data.</text>
</comment>
<dbReference type="Pfam" id="PF07963">
    <property type="entry name" value="N_methyl"/>
    <property type="match status" value="1"/>
</dbReference>
<keyword evidence="3" id="KW-1185">Reference proteome</keyword>
<dbReference type="PROSITE" id="PS00409">
    <property type="entry name" value="PROKAR_NTER_METHYL"/>
    <property type="match status" value="1"/>
</dbReference>
<evidence type="ECO:0000313" key="3">
    <source>
        <dbReference type="Proteomes" id="UP000003688"/>
    </source>
</evidence>
<dbReference type="EMBL" id="ABOX02000008">
    <property type="protein sequence ID" value="EEF61681.1"/>
    <property type="molecule type" value="Genomic_DNA"/>
</dbReference>
<keyword evidence="1" id="KW-0812">Transmembrane</keyword>
<gene>
    <name evidence="2" type="ORF">Cflav_PD4721</name>
</gene>
<dbReference type="PANTHER" id="PTHR30093">
    <property type="entry name" value="GENERAL SECRETION PATHWAY PROTEIN G"/>
    <property type="match status" value="1"/>
</dbReference>
<keyword evidence="1" id="KW-1133">Transmembrane helix</keyword>
<dbReference type="Gene3D" id="3.30.700.10">
    <property type="entry name" value="Glycoprotein, Type 4 Pilin"/>
    <property type="match status" value="1"/>
</dbReference>